<evidence type="ECO:0000259" key="1">
    <source>
        <dbReference type="SMART" id="SM01321"/>
    </source>
</evidence>
<feature type="domain" description="Transposase IS200-like" evidence="1">
    <location>
        <begin position="12"/>
        <end position="132"/>
    </location>
</feature>
<gene>
    <name evidence="2" type="primary">tnpA</name>
    <name evidence="2" type="ORF">EGH25_09420</name>
</gene>
<protein>
    <submittedName>
        <fullName evidence="2">IS200/IS605 family transposase</fullName>
    </submittedName>
</protein>
<reference evidence="2" key="1">
    <citation type="submission" date="2022-09" db="EMBL/GenBank/DDBJ databases">
        <title>Haloadaptaus new haloarchaeum isolated from saline soil.</title>
        <authorList>
            <person name="Duran-Viseras A."/>
            <person name="Sanchez-Porro C."/>
            <person name="Ventosa A."/>
        </authorList>
    </citation>
    <scope>NUCLEOTIDE SEQUENCE</scope>
    <source>
        <strain evidence="2">F3-133</strain>
    </source>
</reference>
<organism evidence="2 3">
    <name type="scientific">Halorutilus salinus</name>
    <dbReference type="NCBI Taxonomy" id="2487751"/>
    <lineage>
        <taxon>Archaea</taxon>
        <taxon>Methanobacteriati</taxon>
        <taxon>Methanobacteriota</taxon>
        <taxon>Stenosarchaea group</taxon>
        <taxon>Halobacteria</taxon>
        <taxon>Halorutilales</taxon>
        <taxon>Halorutilaceae</taxon>
        <taxon>Halorutilus</taxon>
    </lineage>
</organism>
<evidence type="ECO:0000313" key="3">
    <source>
        <dbReference type="Proteomes" id="UP001149411"/>
    </source>
</evidence>
<dbReference type="SUPFAM" id="SSF143422">
    <property type="entry name" value="Transposase IS200-like"/>
    <property type="match status" value="1"/>
</dbReference>
<dbReference type="EMBL" id="RKLV01000009">
    <property type="protein sequence ID" value="MCX2819566.1"/>
    <property type="molecule type" value="Genomic_DNA"/>
</dbReference>
<dbReference type="PANTHER" id="PTHR33360">
    <property type="entry name" value="TRANSPOSASE FOR INSERTION SEQUENCE ELEMENT IS200"/>
    <property type="match status" value="1"/>
</dbReference>
<dbReference type="GO" id="GO:0004803">
    <property type="term" value="F:transposase activity"/>
    <property type="evidence" value="ECO:0007669"/>
    <property type="project" value="InterPro"/>
</dbReference>
<dbReference type="Proteomes" id="UP001149411">
    <property type="component" value="Unassembled WGS sequence"/>
</dbReference>
<sequence>MEYELDAGAHSVYSLDYHLILTIKYRRSVLNDERMVLLKEIAKSVSESYDVHIKNMEHDEDHVHILFRTKPTTEIPKYINVLKSATARKMNDEYADEWQDKLWNGVFWSPSYCLISTGEVSLEKLTEYVEQQGVA</sequence>
<accession>A0A9Q4C5F1</accession>
<dbReference type="NCBIfam" id="NF033573">
    <property type="entry name" value="transpos_IS200"/>
    <property type="match status" value="1"/>
</dbReference>
<evidence type="ECO:0000313" key="2">
    <source>
        <dbReference type="EMBL" id="MCX2819566.1"/>
    </source>
</evidence>
<comment type="caution">
    <text evidence="2">The sequence shown here is derived from an EMBL/GenBank/DDBJ whole genome shotgun (WGS) entry which is preliminary data.</text>
</comment>
<dbReference type="InterPro" id="IPR036515">
    <property type="entry name" value="Transposase_17_sf"/>
</dbReference>
<keyword evidence="3" id="KW-1185">Reference proteome</keyword>
<dbReference type="GO" id="GO:0003677">
    <property type="term" value="F:DNA binding"/>
    <property type="evidence" value="ECO:0007669"/>
    <property type="project" value="InterPro"/>
</dbReference>
<dbReference type="Pfam" id="PF01797">
    <property type="entry name" value="Y1_Tnp"/>
    <property type="match status" value="1"/>
</dbReference>
<dbReference type="PANTHER" id="PTHR33360:SF4">
    <property type="entry name" value="TRANSPOSASE IS200-LIKE PROTEIN"/>
    <property type="match status" value="1"/>
</dbReference>
<dbReference type="InterPro" id="IPR002686">
    <property type="entry name" value="Transposase_17"/>
</dbReference>
<dbReference type="Gene3D" id="3.30.70.1290">
    <property type="entry name" value="Transposase IS200-like"/>
    <property type="match status" value="1"/>
</dbReference>
<dbReference type="AlphaFoldDB" id="A0A9Q4C5F1"/>
<name>A0A9Q4C5F1_9EURY</name>
<proteinExistence type="predicted"/>
<dbReference type="RefSeq" id="WP_266087936.1">
    <property type="nucleotide sequence ID" value="NZ_RKLV01000009.1"/>
</dbReference>
<dbReference type="GO" id="GO:0006313">
    <property type="term" value="P:DNA transposition"/>
    <property type="evidence" value="ECO:0007669"/>
    <property type="project" value="InterPro"/>
</dbReference>
<dbReference type="SMART" id="SM01321">
    <property type="entry name" value="Y1_Tnp"/>
    <property type="match status" value="1"/>
</dbReference>